<evidence type="ECO:0000256" key="4">
    <source>
        <dbReference type="ARBA" id="ARBA00022729"/>
    </source>
</evidence>
<name>A0AA36D3L1_9BILA</name>
<dbReference type="Proteomes" id="UP001177023">
    <property type="component" value="Unassembled WGS sequence"/>
</dbReference>
<evidence type="ECO:0000256" key="5">
    <source>
        <dbReference type="SAM" id="SignalP"/>
    </source>
</evidence>
<keyword evidence="3" id="KW-0964">Secreted</keyword>
<comment type="caution">
    <text evidence="6">The sequence shown here is derived from an EMBL/GenBank/DDBJ whole genome shotgun (WGS) entry which is preliminary data.</text>
</comment>
<dbReference type="InterPro" id="IPR038479">
    <property type="entry name" value="Transthyretin-like_sf"/>
</dbReference>
<comment type="subcellular location">
    <subcellularLocation>
        <location evidence="1">Secreted</location>
    </subcellularLocation>
</comment>
<dbReference type="InterPro" id="IPR001534">
    <property type="entry name" value="Transthyretin-like"/>
</dbReference>
<evidence type="ECO:0000256" key="2">
    <source>
        <dbReference type="ARBA" id="ARBA00010112"/>
    </source>
</evidence>
<dbReference type="AlphaFoldDB" id="A0AA36D3L1"/>
<accession>A0AA36D3L1</accession>
<evidence type="ECO:0000256" key="1">
    <source>
        <dbReference type="ARBA" id="ARBA00004613"/>
    </source>
</evidence>
<protein>
    <submittedName>
        <fullName evidence="6">Uncharacterized protein</fullName>
    </submittedName>
</protein>
<feature type="non-terminal residue" evidence="6">
    <location>
        <position position="1"/>
    </location>
</feature>
<dbReference type="GO" id="GO:0005576">
    <property type="term" value="C:extracellular region"/>
    <property type="evidence" value="ECO:0007669"/>
    <property type="project" value="UniProtKB-SubCell"/>
</dbReference>
<evidence type="ECO:0000313" key="7">
    <source>
        <dbReference type="Proteomes" id="UP001177023"/>
    </source>
</evidence>
<organism evidence="6 7">
    <name type="scientific">Mesorhabditis spiculigera</name>
    <dbReference type="NCBI Taxonomy" id="96644"/>
    <lineage>
        <taxon>Eukaryota</taxon>
        <taxon>Metazoa</taxon>
        <taxon>Ecdysozoa</taxon>
        <taxon>Nematoda</taxon>
        <taxon>Chromadorea</taxon>
        <taxon>Rhabditida</taxon>
        <taxon>Rhabditina</taxon>
        <taxon>Rhabditomorpha</taxon>
        <taxon>Rhabditoidea</taxon>
        <taxon>Rhabditidae</taxon>
        <taxon>Mesorhabditinae</taxon>
        <taxon>Mesorhabditis</taxon>
    </lineage>
</organism>
<dbReference type="GO" id="GO:0009986">
    <property type="term" value="C:cell surface"/>
    <property type="evidence" value="ECO:0007669"/>
    <property type="project" value="InterPro"/>
</dbReference>
<sequence>MRSLVLLFVCCGVAAAFLGFELGTLQSAGAQGILMCNGKPYTHAKVKFWEVDIGPIPDDFLMETEADQKGCFKIQGNQTETGWIEPKLTIFHDCDDETVECLRKLTIFIPQNFITQNSTTPERYFDIGVVNLAARFGTGDDHDCNN</sequence>
<keyword evidence="4 5" id="KW-0732">Signal</keyword>
<comment type="similarity">
    <text evidence="2">Belongs to the nematode transthyretin-like family.</text>
</comment>
<keyword evidence="7" id="KW-1185">Reference proteome</keyword>
<feature type="chain" id="PRO_5041320901" evidence="5">
    <location>
        <begin position="17"/>
        <end position="146"/>
    </location>
</feature>
<dbReference type="PANTHER" id="PTHR21700">
    <property type="entry name" value="TRANSTHYRETIN-LIKE FAMILY PROTEIN-RELATED"/>
    <property type="match status" value="1"/>
</dbReference>
<evidence type="ECO:0000313" key="6">
    <source>
        <dbReference type="EMBL" id="CAJ0579014.1"/>
    </source>
</evidence>
<feature type="signal peptide" evidence="5">
    <location>
        <begin position="1"/>
        <end position="16"/>
    </location>
</feature>
<proteinExistence type="inferred from homology"/>
<reference evidence="6" key="1">
    <citation type="submission" date="2023-06" db="EMBL/GenBank/DDBJ databases">
        <authorList>
            <person name="Delattre M."/>
        </authorList>
    </citation>
    <scope>NUCLEOTIDE SEQUENCE</scope>
    <source>
        <strain evidence="6">AF72</strain>
    </source>
</reference>
<evidence type="ECO:0000256" key="3">
    <source>
        <dbReference type="ARBA" id="ARBA00022525"/>
    </source>
</evidence>
<gene>
    <name evidence="6" type="ORF">MSPICULIGERA_LOCUS17249</name>
</gene>
<dbReference type="Pfam" id="PF01060">
    <property type="entry name" value="TTR-52"/>
    <property type="match status" value="1"/>
</dbReference>
<dbReference type="Gene3D" id="2.60.40.3330">
    <property type="match status" value="1"/>
</dbReference>
<dbReference type="EMBL" id="CATQJA010002655">
    <property type="protein sequence ID" value="CAJ0579014.1"/>
    <property type="molecule type" value="Genomic_DNA"/>
</dbReference>